<reference evidence="1" key="1">
    <citation type="submission" date="2021-03" db="EMBL/GenBank/DDBJ databases">
        <title>Evolutionary priming and transition to the ectomycorrhizal habit in an iconic lineage of mushroom-forming fungi: is preadaptation a requirement?</title>
        <authorList>
            <consortium name="DOE Joint Genome Institute"/>
            <person name="Looney B.P."/>
            <person name="Miyauchi S."/>
            <person name="Morin E."/>
            <person name="Drula E."/>
            <person name="Courty P.E."/>
            <person name="Chicoki N."/>
            <person name="Fauchery L."/>
            <person name="Kohler A."/>
            <person name="Kuo A."/>
            <person name="LaButti K."/>
            <person name="Pangilinan J."/>
            <person name="Lipzen A."/>
            <person name="Riley R."/>
            <person name="Andreopoulos W."/>
            <person name="He G."/>
            <person name="Johnson J."/>
            <person name="Barry K.W."/>
            <person name="Grigoriev I.V."/>
            <person name="Nagy L."/>
            <person name="Hibbett D."/>
            <person name="Henrissat B."/>
            <person name="Matheny P.B."/>
            <person name="Labbe J."/>
            <person name="Martin A.F."/>
        </authorList>
    </citation>
    <scope>NUCLEOTIDE SEQUENCE</scope>
    <source>
        <strain evidence="1">BPL698</strain>
    </source>
</reference>
<dbReference type="Proteomes" id="UP001207468">
    <property type="component" value="Unassembled WGS sequence"/>
</dbReference>
<comment type="caution">
    <text evidence="1">The sequence shown here is derived from an EMBL/GenBank/DDBJ whole genome shotgun (WGS) entry which is preliminary data.</text>
</comment>
<gene>
    <name evidence="1" type="ORF">F5148DRAFT_1327377</name>
</gene>
<name>A0ACC0TZP4_9AGAM</name>
<keyword evidence="2" id="KW-1185">Reference proteome</keyword>
<evidence type="ECO:0000313" key="2">
    <source>
        <dbReference type="Proteomes" id="UP001207468"/>
    </source>
</evidence>
<evidence type="ECO:0000313" key="1">
    <source>
        <dbReference type="EMBL" id="KAI9454083.1"/>
    </source>
</evidence>
<protein>
    <submittedName>
        <fullName evidence="1">Uncharacterized protein</fullName>
    </submittedName>
</protein>
<proteinExistence type="predicted"/>
<accession>A0ACC0TZP4</accession>
<organism evidence="1 2">
    <name type="scientific">Russula earlei</name>
    <dbReference type="NCBI Taxonomy" id="71964"/>
    <lineage>
        <taxon>Eukaryota</taxon>
        <taxon>Fungi</taxon>
        <taxon>Dikarya</taxon>
        <taxon>Basidiomycota</taxon>
        <taxon>Agaricomycotina</taxon>
        <taxon>Agaricomycetes</taxon>
        <taxon>Russulales</taxon>
        <taxon>Russulaceae</taxon>
        <taxon>Russula</taxon>
    </lineage>
</organism>
<sequence length="315" mass="35311">MAMGEQFPILERLFIWSRKGDDTGFELMLPKTFQAPNLRGLALSGVTLPLESPLLTTTVGLSILVLESVLSPSYLPPGYLLARLSSMTQLQDTFPRLSPPPVPNRLIEGQLSHTQAMTHVNLPNLRALFFRGVSSLSTSHTFLRFTDTLEEPRFTAALLIFYRSEVALLSVAPRREEDRVPFRVQIHCTRLDWQVAAATQVFRAFSPILSVVENLTLHHYVEDTYPQPLDDVDPSQWRELLRIFHNVKTLSVADGLVGELSRSLQSGDEETSLELLPELQELRYSGKDAAADDAFSPFVRARHISGRPLALVHDA</sequence>
<dbReference type="EMBL" id="JAGFNK010000284">
    <property type="protein sequence ID" value="KAI9454083.1"/>
    <property type="molecule type" value="Genomic_DNA"/>
</dbReference>